<dbReference type="Pfam" id="PF13392">
    <property type="entry name" value="HNH_3"/>
    <property type="match status" value="1"/>
</dbReference>
<accession>A0A4Y3TQV7</accession>
<keyword evidence="3" id="KW-1185">Reference proteome</keyword>
<dbReference type="SUPFAM" id="SSF54060">
    <property type="entry name" value="His-Me finger endonucleases"/>
    <property type="match status" value="1"/>
</dbReference>
<sequence>MTNHHQTLEERLDSKLKAQKSPRFLQGPCQVFQGGKLNKAGHGAIRDAGKIRYAHRVAWEAAHGDIPTDQRTGRPFAILHLCDNPACCNVDHMVLGSSNENTQDCIAKGRHACQSAILNKLNRAVELSGTGMTTNGIAEELKVTPDEVVRLLDFHAHDADIFTAEQHRFGHEAAEQMRRYRLISDYEAVIAAMEMLNTSRHIRQLDLCV</sequence>
<organism evidence="2 3">
    <name type="scientific">Acetobacter orleanensis</name>
    <dbReference type="NCBI Taxonomy" id="104099"/>
    <lineage>
        <taxon>Bacteria</taxon>
        <taxon>Pseudomonadati</taxon>
        <taxon>Pseudomonadota</taxon>
        <taxon>Alphaproteobacteria</taxon>
        <taxon>Acetobacterales</taxon>
        <taxon>Acetobacteraceae</taxon>
        <taxon>Acetobacter</taxon>
    </lineage>
</organism>
<dbReference type="AlphaFoldDB" id="A0A4Y3TQV7"/>
<dbReference type="InterPro" id="IPR044925">
    <property type="entry name" value="His-Me_finger_sf"/>
</dbReference>
<dbReference type="EMBL" id="BJMU01000046">
    <property type="protein sequence ID" value="GEB84172.1"/>
    <property type="molecule type" value="Genomic_DNA"/>
</dbReference>
<evidence type="ECO:0000313" key="3">
    <source>
        <dbReference type="Proteomes" id="UP000317617"/>
    </source>
</evidence>
<dbReference type="InterPro" id="IPR044930">
    <property type="entry name" value="Homing_endonuclease_His-Me"/>
</dbReference>
<evidence type="ECO:0000313" key="2">
    <source>
        <dbReference type="EMBL" id="GEB84172.1"/>
    </source>
</evidence>
<dbReference type="Proteomes" id="UP000317617">
    <property type="component" value="Unassembled WGS sequence"/>
</dbReference>
<dbReference type="Gene3D" id="3.90.75.10">
    <property type="entry name" value="Homing Intron 3 (I-ppo) Encoded Endonuclease, Chain A"/>
    <property type="match status" value="1"/>
</dbReference>
<proteinExistence type="predicted"/>
<comment type="caution">
    <text evidence="2">The sequence shown here is derived from an EMBL/GenBank/DDBJ whole genome shotgun (WGS) entry which is preliminary data.</text>
</comment>
<feature type="domain" description="HNH nuclease" evidence="1">
    <location>
        <begin position="52"/>
        <end position="102"/>
    </location>
</feature>
<evidence type="ECO:0000259" key="1">
    <source>
        <dbReference type="Pfam" id="PF13392"/>
    </source>
</evidence>
<protein>
    <recommendedName>
        <fullName evidence="1">HNH nuclease domain-containing protein</fullName>
    </recommendedName>
</protein>
<dbReference type="InterPro" id="IPR003615">
    <property type="entry name" value="HNH_nuc"/>
</dbReference>
<dbReference type="GO" id="GO:0004519">
    <property type="term" value="F:endonuclease activity"/>
    <property type="evidence" value="ECO:0007669"/>
    <property type="project" value="InterPro"/>
</dbReference>
<reference evidence="2 3" key="1">
    <citation type="submission" date="2019-06" db="EMBL/GenBank/DDBJ databases">
        <title>Whole genome shotgun sequence of Acetobacter orleanensis NBRC 13752.</title>
        <authorList>
            <person name="Hosoyama A."/>
            <person name="Uohara A."/>
            <person name="Ohji S."/>
            <person name="Ichikawa N."/>
        </authorList>
    </citation>
    <scope>NUCLEOTIDE SEQUENCE [LARGE SCALE GENOMIC DNA]</scope>
    <source>
        <strain evidence="2 3">NBRC 13752</strain>
    </source>
</reference>
<dbReference type="OrthoDB" id="7728307at2"/>
<gene>
    <name evidence="2" type="ORF">AOR01nite_26490</name>
</gene>
<name>A0A4Y3TQV7_9PROT</name>
<dbReference type="RefSeq" id="WP_082064843.1">
    <property type="nucleotide sequence ID" value="NZ_BJMU01000046.1"/>
</dbReference>